<dbReference type="PATRIC" id="fig|280871.6.peg.2751"/>
<dbReference type="Proteomes" id="UP000032221">
    <property type="component" value="Unassembled WGS sequence"/>
</dbReference>
<dbReference type="Gene3D" id="3.40.1000.70">
    <property type="entry name" value="PknH-like extracellular domain"/>
    <property type="match status" value="1"/>
</dbReference>
<evidence type="ECO:0000259" key="2">
    <source>
        <dbReference type="Pfam" id="PF14032"/>
    </source>
</evidence>
<dbReference type="InterPro" id="IPR038232">
    <property type="entry name" value="PknH-like_Extracell_sf"/>
</dbReference>
<gene>
    <name evidence="3" type="ORF">TL10_13250</name>
</gene>
<feature type="domain" description="PknH-like extracellular" evidence="2">
    <location>
        <begin position="60"/>
        <end position="238"/>
    </location>
</feature>
<feature type="region of interest" description="Disordered" evidence="1">
    <location>
        <begin position="29"/>
        <end position="58"/>
    </location>
</feature>
<dbReference type="Pfam" id="PF14032">
    <property type="entry name" value="PknH_C"/>
    <property type="match status" value="1"/>
</dbReference>
<evidence type="ECO:0000256" key="1">
    <source>
        <dbReference type="SAM" id="MobiDB-lite"/>
    </source>
</evidence>
<organism evidence="3 4">
    <name type="scientific">Mycolicibacterium llatzerense</name>
    <dbReference type="NCBI Taxonomy" id="280871"/>
    <lineage>
        <taxon>Bacteria</taxon>
        <taxon>Bacillati</taxon>
        <taxon>Actinomycetota</taxon>
        <taxon>Actinomycetes</taxon>
        <taxon>Mycobacteriales</taxon>
        <taxon>Mycobacteriaceae</taxon>
        <taxon>Mycolicibacterium</taxon>
    </lineage>
</organism>
<dbReference type="EMBL" id="JXST01000016">
    <property type="protein sequence ID" value="KIU16580.1"/>
    <property type="molecule type" value="Genomic_DNA"/>
</dbReference>
<accession>A0A0D1L6U0</accession>
<dbReference type="RefSeq" id="WP_043985969.1">
    <property type="nucleotide sequence ID" value="NZ_JXST01000016.1"/>
</dbReference>
<sequence>MTNIRSSVSTPLVATMLIAACFGTSGCGRHHRSQSSNHSSQTEAAEPANTRDVRDSGPIAEDELESLLLTADQMSRATGIDGLTAEKIDKTLDDKSRVTKGNVACKRLFGASPSGYADATAMRSQVFDDSADSRRATNSVTLYPSAHGAAELLEFDAKSVKSCANKEFTVTFADGQTERQTISSVSETDGVLTNKLTYESDAGDGKSAEAQMAVDNVIIYAEADTVAIATKIVKQIADNLKN</sequence>
<keyword evidence="4" id="KW-1185">Reference proteome</keyword>
<dbReference type="PROSITE" id="PS51257">
    <property type="entry name" value="PROKAR_LIPOPROTEIN"/>
    <property type="match status" value="1"/>
</dbReference>
<comment type="caution">
    <text evidence="3">The sequence shown here is derived from an EMBL/GenBank/DDBJ whole genome shotgun (WGS) entry which is preliminary data.</text>
</comment>
<protein>
    <recommendedName>
        <fullName evidence="2">PknH-like extracellular domain-containing protein</fullName>
    </recommendedName>
</protein>
<proteinExistence type="predicted"/>
<evidence type="ECO:0000313" key="3">
    <source>
        <dbReference type="EMBL" id="KIU16580.1"/>
    </source>
</evidence>
<dbReference type="AlphaFoldDB" id="A0A0D1L6U0"/>
<dbReference type="InterPro" id="IPR026954">
    <property type="entry name" value="PknH-like_Extracell"/>
</dbReference>
<dbReference type="STRING" id="280871.TL10_13250"/>
<reference evidence="3 4" key="1">
    <citation type="submission" date="2015-01" db="EMBL/GenBank/DDBJ databases">
        <title>Genome sequence of Mycobacterium llatzerense and Mycobacterium immunogenum recovered from brain abscess.</title>
        <authorList>
            <person name="Greninger A.L."/>
            <person name="Langelier C."/>
            <person name="Cunningham G."/>
            <person name="Chiu C.Y."/>
            <person name="Miller S."/>
        </authorList>
    </citation>
    <scope>NUCLEOTIDE SEQUENCE [LARGE SCALE GENOMIC DNA]</scope>
    <source>
        <strain evidence="3 4">CLUC14</strain>
    </source>
</reference>
<dbReference type="OrthoDB" id="4761399at2"/>
<name>A0A0D1L6U0_9MYCO</name>
<evidence type="ECO:0000313" key="4">
    <source>
        <dbReference type="Proteomes" id="UP000032221"/>
    </source>
</evidence>